<name>A0A0G4JPK3_9GAMM</name>
<proteinExistence type="predicted"/>
<dbReference type="EMBL" id="CGIG01000001">
    <property type="protein sequence ID" value="CPR13859.1"/>
    <property type="molecule type" value="Genomic_DNA"/>
</dbReference>
<evidence type="ECO:0000313" key="1">
    <source>
        <dbReference type="EMBL" id="CPR13859.1"/>
    </source>
</evidence>
<dbReference type="AlphaFoldDB" id="A0A0G4JPK3"/>
<gene>
    <name evidence="1" type="ORF">BN1221_00263</name>
</gene>
<protein>
    <submittedName>
        <fullName evidence="1">Uncharacterized protein</fullName>
    </submittedName>
</protein>
<accession>A0A0G4JPK3</accession>
<keyword evidence="2" id="KW-1185">Reference proteome</keyword>
<reference evidence="2" key="1">
    <citation type="submission" date="2015-01" db="EMBL/GenBank/DDBJ databases">
        <authorList>
            <person name="Paterson Steve"/>
        </authorList>
    </citation>
    <scope>NUCLEOTIDE SEQUENCE [LARGE SCALE GENOMIC DNA]</scope>
    <source>
        <strain evidence="2">OBR1</strain>
    </source>
</reference>
<evidence type="ECO:0000313" key="2">
    <source>
        <dbReference type="Proteomes" id="UP000044377"/>
    </source>
</evidence>
<organism evidence="1 2">
    <name type="scientific">Brenneria goodwinii</name>
    <dbReference type="NCBI Taxonomy" id="1109412"/>
    <lineage>
        <taxon>Bacteria</taxon>
        <taxon>Pseudomonadati</taxon>
        <taxon>Pseudomonadota</taxon>
        <taxon>Gammaproteobacteria</taxon>
        <taxon>Enterobacterales</taxon>
        <taxon>Pectobacteriaceae</taxon>
        <taxon>Brenneria</taxon>
    </lineage>
</organism>
<dbReference type="STRING" id="1109412.BN1221_00263"/>
<sequence>MFLLKNALKSPCLKNTHVEKLYLSKRAKRNDESWAESPSFGR</sequence>
<dbReference type="Proteomes" id="UP000044377">
    <property type="component" value="Unassembled WGS sequence"/>
</dbReference>